<dbReference type="InterPro" id="IPR011008">
    <property type="entry name" value="Dimeric_a/b-barrel"/>
</dbReference>
<organism evidence="2 3">
    <name type="scientific">Massariosphaeria phaeospora</name>
    <dbReference type="NCBI Taxonomy" id="100035"/>
    <lineage>
        <taxon>Eukaryota</taxon>
        <taxon>Fungi</taxon>
        <taxon>Dikarya</taxon>
        <taxon>Ascomycota</taxon>
        <taxon>Pezizomycotina</taxon>
        <taxon>Dothideomycetes</taxon>
        <taxon>Pleosporomycetidae</taxon>
        <taxon>Pleosporales</taxon>
        <taxon>Pleosporales incertae sedis</taxon>
        <taxon>Massariosphaeria</taxon>
    </lineage>
</organism>
<dbReference type="InterPro" id="IPR007138">
    <property type="entry name" value="ABM_dom"/>
</dbReference>
<dbReference type="Gene3D" id="3.30.70.100">
    <property type="match status" value="2"/>
</dbReference>
<sequence>MSQVTEIASIPLLPGLDLTTGDTHSTWTEFLGMVAGQPGCKSVYWGRQVEHPDIVQLAITWETLQHHKDFIASPQYKPFGNLLAPIAGGAPTFYHLNLPASQPFDTPGSAPVTECFAGYFDLEHSTDAFDANWAKFAEEGVKVATEALGLTGGWAEEEQKHEKCGAKEGEEGPARLFGAFIGWPNIEAHKEFSKSEAFPGLVKYLRDGPKATAVHHVAFQKF</sequence>
<protein>
    <recommendedName>
        <fullName evidence="1">ABM domain-containing protein</fullName>
    </recommendedName>
</protein>
<dbReference type="EMBL" id="JAADJZ010000017">
    <property type="protein sequence ID" value="KAF2869018.1"/>
    <property type="molecule type" value="Genomic_DNA"/>
</dbReference>
<keyword evidence="3" id="KW-1185">Reference proteome</keyword>
<accession>A0A7C8M5A9</accession>
<dbReference type="Proteomes" id="UP000481861">
    <property type="component" value="Unassembled WGS sequence"/>
</dbReference>
<dbReference type="SUPFAM" id="SSF54909">
    <property type="entry name" value="Dimeric alpha+beta barrel"/>
    <property type="match status" value="1"/>
</dbReference>
<name>A0A7C8M5A9_9PLEO</name>
<dbReference type="OrthoDB" id="3830579at2759"/>
<evidence type="ECO:0000259" key="1">
    <source>
        <dbReference type="Pfam" id="PF03992"/>
    </source>
</evidence>
<gene>
    <name evidence="2" type="ORF">BDV95DRAFT_596689</name>
</gene>
<dbReference type="Pfam" id="PF03992">
    <property type="entry name" value="ABM"/>
    <property type="match status" value="1"/>
</dbReference>
<evidence type="ECO:0000313" key="2">
    <source>
        <dbReference type="EMBL" id="KAF2869018.1"/>
    </source>
</evidence>
<comment type="caution">
    <text evidence="2">The sequence shown here is derived from an EMBL/GenBank/DDBJ whole genome shotgun (WGS) entry which is preliminary data.</text>
</comment>
<evidence type="ECO:0000313" key="3">
    <source>
        <dbReference type="Proteomes" id="UP000481861"/>
    </source>
</evidence>
<reference evidence="2 3" key="1">
    <citation type="submission" date="2020-01" db="EMBL/GenBank/DDBJ databases">
        <authorList>
            <consortium name="DOE Joint Genome Institute"/>
            <person name="Haridas S."/>
            <person name="Albert R."/>
            <person name="Binder M."/>
            <person name="Bloem J."/>
            <person name="Labutti K."/>
            <person name="Salamov A."/>
            <person name="Andreopoulos B."/>
            <person name="Baker S.E."/>
            <person name="Barry K."/>
            <person name="Bills G."/>
            <person name="Bluhm B.H."/>
            <person name="Cannon C."/>
            <person name="Castanera R."/>
            <person name="Culley D.E."/>
            <person name="Daum C."/>
            <person name="Ezra D."/>
            <person name="Gonzalez J.B."/>
            <person name="Henrissat B."/>
            <person name="Kuo A."/>
            <person name="Liang C."/>
            <person name="Lipzen A."/>
            <person name="Lutzoni F."/>
            <person name="Magnuson J."/>
            <person name="Mondo S."/>
            <person name="Nolan M."/>
            <person name="Ohm R."/>
            <person name="Pangilinan J."/>
            <person name="Park H.-J.H."/>
            <person name="Ramirez L."/>
            <person name="Alfaro M."/>
            <person name="Sun H."/>
            <person name="Tritt A."/>
            <person name="Yoshinaga Y."/>
            <person name="Zwiers L.-H.L."/>
            <person name="Turgeon B.G."/>
            <person name="Goodwin S.B."/>
            <person name="Spatafora J.W."/>
            <person name="Crous P.W."/>
            <person name="Grigoriev I.V."/>
        </authorList>
    </citation>
    <scope>NUCLEOTIDE SEQUENCE [LARGE SCALE GENOMIC DNA]</scope>
    <source>
        <strain evidence="2 3">CBS 611.86</strain>
    </source>
</reference>
<feature type="domain" description="ABM" evidence="1">
    <location>
        <begin position="27"/>
        <end position="78"/>
    </location>
</feature>
<dbReference type="AlphaFoldDB" id="A0A7C8M5A9"/>
<proteinExistence type="predicted"/>